<evidence type="ECO:0000259" key="8">
    <source>
        <dbReference type="Pfam" id="PF04003"/>
    </source>
</evidence>
<evidence type="ECO:0000256" key="1">
    <source>
        <dbReference type="ARBA" id="ARBA00004604"/>
    </source>
</evidence>
<dbReference type="CDD" id="cd00200">
    <property type="entry name" value="WD40"/>
    <property type="match status" value="1"/>
</dbReference>
<sequence>MADHVEPYRFQNLLGAMYSKGNLEFSPDGFTLISPVGNRISMFGLKDKTAKTLPVEATTSFTTMSLSPCGHILITGNESGEVHVISLRSETVLHMLRPGGHIVQVKFSPCGTKFSVAKQNTVLIYSAPTRKPTLNPIALKRAISDVQNVVDVAWSNDGKIVAVSSARGIIHIYPVVKFRNFKPVTLTANTEGVVKTFFKNDKSYDILSVDVNGALRVWKTEDIDKFDEVDPEQLNHFVKPITTENIDWIRYQITNKHYFNELFPKGEKRPPLTISAYNPVVGLLVTGFGETIFLHELQDFVLIQSMKIPAVGVSTVTLNRTADWIAFGSSSLGQLVVWEWQSESMILNQTAHYDIIESFDFSNTSRVIATGGVDGKIKVWNTVSALNFAVFGDHTGPITALAFTQKGKAIVSSSRDGTVRAFDLTRYRNFRTFVTPRLVQLSCVSVDHAGELVIAGGDETFEIYLWAMKTGKLLEVFTGHTASITGIQFSPSISSSRFASCSLDKTLRIWPPIGTEGRVEEIDLSSEATTLAISPLGTLVAVVSLSGVISLFDMEGASQGTIDGYLHIPDKSILSEGTAHNLKNKLRGKGYKAVAFSPDGKFILAGGDNKVICMFNTESQRLVTSYSISRNYSLDGINSFIHRKKLTDFGNKDLVEDRDDAGDVLPLPGVRKGDMASRRYQNEIRVTALKFAASGKSWAAATTEGLLLYGIQNFTMFDPIDADVTVTPQSLEDALARHDFGTALMTSLRLNIHDLIVNVVSRIPTKTVELLVKELPIKYVCLLLRFLTDRLSNETKLGLYLAWIEFVMVHHMWTLQNNSETKPILKDLSQKMNEVKSRTLSLLTYNVGAGSYLFPELLPDDDEGMHEESDVDGSATTESMSEDSD</sequence>
<feature type="domain" description="Small-subunit processome Utp12" evidence="8">
    <location>
        <begin position="753"/>
        <end position="853"/>
    </location>
</feature>
<dbReference type="GO" id="GO:0032040">
    <property type="term" value="C:small-subunit processome"/>
    <property type="evidence" value="ECO:0007669"/>
    <property type="project" value="TreeGrafter"/>
</dbReference>
<dbReference type="AlphaFoldDB" id="A0A226ED09"/>
<dbReference type="InterPro" id="IPR027145">
    <property type="entry name" value="PWP2"/>
</dbReference>
<gene>
    <name evidence="9" type="ORF">Fcan01_09974</name>
</gene>
<dbReference type="GO" id="GO:0000462">
    <property type="term" value="P:maturation of SSU-rRNA from tricistronic rRNA transcript (SSU-rRNA, 5.8S rRNA, LSU-rRNA)"/>
    <property type="evidence" value="ECO:0007669"/>
    <property type="project" value="TreeGrafter"/>
</dbReference>
<dbReference type="SUPFAM" id="SSF50978">
    <property type="entry name" value="WD40 repeat-like"/>
    <property type="match status" value="2"/>
</dbReference>
<evidence type="ECO:0000256" key="5">
    <source>
        <dbReference type="ARBA" id="ARBA00023242"/>
    </source>
</evidence>
<dbReference type="SUPFAM" id="SSF50998">
    <property type="entry name" value="Quinoprotein alcohol dehydrogenase-like"/>
    <property type="match status" value="1"/>
</dbReference>
<comment type="caution">
    <text evidence="9">The sequence shown here is derived from an EMBL/GenBank/DDBJ whole genome shotgun (WGS) entry which is preliminary data.</text>
</comment>
<dbReference type="InterPro" id="IPR015943">
    <property type="entry name" value="WD40/YVTN_repeat-like_dom_sf"/>
</dbReference>
<feature type="repeat" description="WD" evidence="6">
    <location>
        <begin position="391"/>
        <end position="432"/>
    </location>
</feature>
<proteinExistence type="inferred from homology"/>
<dbReference type="PANTHER" id="PTHR19858:SF0">
    <property type="entry name" value="PERIODIC TRYPTOPHAN PROTEIN 2 HOMOLOG"/>
    <property type="match status" value="1"/>
</dbReference>
<dbReference type="InterPro" id="IPR007148">
    <property type="entry name" value="SSU_processome_Utp12"/>
</dbReference>
<name>A0A226ED09_FOLCA</name>
<dbReference type="PROSITE" id="PS50082">
    <property type="entry name" value="WD_REPEATS_2"/>
    <property type="match status" value="3"/>
</dbReference>
<dbReference type="OMA" id="VYEWQSE"/>
<evidence type="ECO:0000256" key="2">
    <source>
        <dbReference type="ARBA" id="ARBA00010226"/>
    </source>
</evidence>
<evidence type="ECO:0000256" key="4">
    <source>
        <dbReference type="ARBA" id="ARBA00022737"/>
    </source>
</evidence>
<dbReference type="InterPro" id="IPR011047">
    <property type="entry name" value="Quinoprotein_ADH-like_sf"/>
</dbReference>
<dbReference type="InterPro" id="IPR001680">
    <property type="entry name" value="WD40_rpt"/>
</dbReference>
<comment type="similarity">
    <text evidence="2">Belongs to the WD repeat PWP2 family.</text>
</comment>
<dbReference type="Pfam" id="PF04003">
    <property type="entry name" value="Utp12"/>
    <property type="match status" value="1"/>
</dbReference>
<dbReference type="GO" id="GO:0034388">
    <property type="term" value="C:Pwp2p-containing subcomplex of 90S preribosome"/>
    <property type="evidence" value="ECO:0007669"/>
    <property type="project" value="TreeGrafter"/>
</dbReference>
<feature type="repeat" description="WD" evidence="6">
    <location>
        <begin position="477"/>
        <end position="510"/>
    </location>
</feature>
<dbReference type="OrthoDB" id="3142434at2759"/>
<keyword evidence="4" id="KW-0677">Repeat</keyword>
<feature type="region of interest" description="Disordered" evidence="7">
    <location>
        <begin position="858"/>
        <end position="885"/>
    </location>
</feature>
<keyword evidence="3 6" id="KW-0853">WD repeat</keyword>
<feature type="repeat" description="WD" evidence="6">
    <location>
        <begin position="349"/>
        <end position="381"/>
    </location>
</feature>
<organism evidence="9 10">
    <name type="scientific">Folsomia candida</name>
    <name type="common">Springtail</name>
    <dbReference type="NCBI Taxonomy" id="158441"/>
    <lineage>
        <taxon>Eukaryota</taxon>
        <taxon>Metazoa</taxon>
        <taxon>Ecdysozoa</taxon>
        <taxon>Arthropoda</taxon>
        <taxon>Hexapoda</taxon>
        <taxon>Collembola</taxon>
        <taxon>Entomobryomorpha</taxon>
        <taxon>Isotomoidea</taxon>
        <taxon>Isotomidae</taxon>
        <taxon>Proisotominae</taxon>
        <taxon>Folsomia</taxon>
    </lineage>
</organism>
<evidence type="ECO:0000256" key="3">
    <source>
        <dbReference type="ARBA" id="ARBA00022574"/>
    </source>
</evidence>
<evidence type="ECO:0000313" key="9">
    <source>
        <dbReference type="EMBL" id="OXA55442.1"/>
    </source>
</evidence>
<dbReference type="InterPro" id="IPR036322">
    <property type="entry name" value="WD40_repeat_dom_sf"/>
</dbReference>
<evidence type="ECO:0000313" key="10">
    <source>
        <dbReference type="Proteomes" id="UP000198287"/>
    </source>
</evidence>
<keyword evidence="5" id="KW-0539">Nucleus</keyword>
<keyword evidence="10" id="KW-1185">Reference proteome</keyword>
<dbReference type="Proteomes" id="UP000198287">
    <property type="component" value="Unassembled WGS sequence"/>
</dbReference>
<reference evidence="9 10" key="1">
    <citation type="submission" date="2015-12" db="EMBL/GenBank/DDBJ databases">
        <title>The genome of Folsomia candida.</title>
        <authorList>
            <person name="Faddeeva A."/>
            <person name="Derks M.F."/>
            <person name="Anvar Y."/>
            <person name="Smit S."/>
            <person name="Van Straalen N."/>
            <person name="Roelofs D."/>
        </authorList>
    </citation>
    <scope>NUCLEOTIDE SEQUENCE [LARGE SCALE GENOMIC DNA]</scope>
    <source>
        <strain evidence="9 10">VU population</strain>
        <tissue evidence="9">Whole body</tissue>
    </source>
</reference>
<dbReference type="EMBL" id="LNIX01000004">
    <property type="protein sequence ID" value="OXA55442.1"/>
    <property type="molecule type" value="Genomic_DNA"/>
</dbReference>
<feature type="compositionally biased region" description="Acidic residues" evidence="7">
    <location>
        <begin position="858"/>
        <end position="871"/>
    </location>
</feature>
<dbReference type="PANTHER" id="PTHR19858">
    <property type="entry name" value="WD40 REPEAT PROTEIN"/>
    <property type="match status" value="1"/>
</dbReference>
<comment type="subcellular location">
    <subcellularLocation>
        <location evidence="1">Nucleus</location>
        <location evidence="1">Nucleolus</location>
    </subcellularLocation>
</comment>
<evidence type="ECO:0000256" key="7">
    <source>
        <dbReference type="SAM" id="MobiDB-lite"/>
    </source>
</evidence>
<dbReference type="PROSITE" id="PS50294">
    <property type="entry name" value="WD_REPEATS_REGION"/>
    <property type="match status" value="3"/>
</dbReference>
<dbReference type="Gene3D" id="2.130.10.10">
    <property type="entry name" value="YVTN repeat-like/Quinoprotein amine dehydrogenase"/>
    <property type="match status" value="4"/>
</dbReference>
<accession>A0A226ED09</accession>
<evidence type="ECO:0000256" key="6">
    <source>
        <dbReference type="PROSITE-ProRule" id="PRU00221"/>
    </source>
</evidence>
<protein>
    <submittedName>
        <fullName evidence="9">Periodic tryptophan protein 2</fullName>
    </submittedName>
</protein>
<dbReference type="GO" id="GO:0000028">
    <property type="term" value="P:ribosomal small subunit assembly"/>
    <property type="evidence" value="ECO:0007669"/>
    <property type="project" value="TreeGrafter"/>
</dbReference>
<dbReference type="SMART" id="SM00320">
    <property type="entry name" value="WD40"/>
    <property type="match status" value="9"/>
</dbReference>
<dbReference type="Pfam" id="PF00400">
    <property type="entry name" value="WD40"/>
    <property type="match status" value="4"/>
</dbReference>
<dbReference type="STRING" id="158441.A0A226ED09"/>